<keyword evidence="1" id="KW-0812">Transmembrane</keyword>
<dbReference type="RefSeq" id="WP_175604024.1">
    <property type="nucleotide sequence ID" value="NZ_JABWGO010000009.1"/>
</dbReference>
<gene>
    <name evidence="2" type="ORF">HT134_31030</name>
</gene>
<keyword evidence="1" id="KW-1133">Transmembrane helix</keyword>
<dbReference type="EMBL" id="JABWGO010000009">
    <property type="protein sequence ID" value="NUW44527.1"/>
    <property type="molecule type" value="Genomic_DNA"/>
</dbReference>
<comment type="caution">
    <text evidence="2">The sequence shown here is derived from an EMBL/GenBank/DDBJ whole genome shotgun (WGS) entry which is preliminary data.</text>
</comment>
<name>A0A7Y6IUA8_9ACTN</name>
<reference evidence="2 3" key="1">
    <citation type="submission" date="2020-06" db="EMBL/GenBank/DDBJ databases">
        <authorList>
            <person name="Chanama M."/>
        </authorList>
    </citation>
    <scope>NUCLEOTIDE SEQUENCE [LARGE SCALE GENOMIC DNA]</scope>
    <source>
        <strain evidence="2 3">TBRC6557</strain>
    </source>
</reference>
<evidence type="ECO:0000313" key="3">
    <source>
        <dbReference type="Proteomes" id="UP000546126"/>
    </source>
</evidence>
<feature type="transmembrane region" description="Helical" evidence="1">
    <location>
        <begin position="294"/>
        <end position="316"/>
    </location>
</feature>
<dbReference type="Proteomes" id="UP000546126">
    <property type="component" value="Unassembled WGS sequence"/>
</dbReference>
<feature type="transmembrane region" description="Helical" evidence="1">
    <location>
        <begin position="260"/>
        <end position="282"/>
    </location>
</feature>
<feature type="transmembrane region" description="Helical" evidence="1">
    <location>
        <begin position="124"/>
        <end position="148"/>
    </location>
</feature>
<proteinExistence type="predicted"/>
<evidence type="ECO:0000313" key="2">
    <source>
        <dbReference type="EMBL" id="NUW44527.1"/>
    </source>
</evidence>
<evidence type="ECO:0000256" key="1">
    <source>
        <dbReference type="SAM" id="Phobius"/>
    </source>
</evidence>
<feature type="transmembrane region" description="Helical" evidence="1">
    <location>
        <begin position="83"/>
        <end position="104"/>
    </location>
</feature>
<accession>A0A7Y6IUA8</accession>
<dbReference type="AlphaFoldDB" id="A0A7Y6IUA8"/>
<keyword evidence="3" id="KW-1185">Reference proteome</keyword>
<feature type="transmembrane region" description="Helical" evidence="1">
    <location>
        <begin position="21"/>
        <end position="41"/>
    </location>
</feature>
<feature type="transmembrane region" description="Helical" evidence="1">
    <location>
        <begin position="155"/>
        <end position="177"/>
    </location>
</feature>
<protein>
    <submittedName>
        <fullName evidence="2">Uncharacterized protein</fullName>
    </submittedName>
</protein>
<sequence length="341" mass="35317">MGALLRRREIRKVTSSWHGPLTYCAAAMAVVALVCGLGLVVDGRTLMGQSVWLKPAKFAVSFGMYAITLAWMIAQAGRWRRTLWWLGTVAVAGFVTPEIAAIAFQAARGVPSHFNFSTGLDATVFMIMGGAAYLGWLMTFAMGVFLVAQRRVDRAMAWAVPLGLVISLAGMSVGYLMTAPTPDQAAGLARGLSLTTIGAHSVGAPDGGAGMAVTGWETGSGDLRVAHFVGLHALQVIPLVAIGLRLAARRFPVLSGAATRTVLVIVAAFGYAGLTGLVLWQARRGQALLDPDALTLQAALGLGGLVAACAVLTLAVSARRVSARRVAAPVSGSRAAHGSAA</sequence>
<keyword evidence="1" id="KW-0472">Membrane</keyword>
<feature type="transmembrane region" description="Helical" evidence="1">
    <location>
        <begin position="56"/>
        <end position="74"/>
    </location>
</feature>
<organism evidence="2 3">
    <name type="scientific">Nonomuraea rhodomycinica</name>
    <dbReference type="NCBI Taxonomy" id="1712872"/>
    <lineage>
        <taxon>Bacteria</taxon>
        <taxon>Bacillati</taxon>
        <taxon>Actinomycetota</taxon>
        <taxon>Actinomycetes</taxon>
        <taxon>Streptosporangiales</taxon>
        <taxon>Streptosporangiaceae</taxon>
        <taxon>Nonomuraea</taxon>
    </lineage>
</organism>
<feature type="transmembrane region" description="Helical" evidence="1">
    <location>
        <begin position="225"/>
        <end position="248"/>
    </location>
</feature>